<comment type="caution">
    <text evidence="2">The sequence shown here is derived from an EMBL/GenBank/DDBJ whole genome shotgun (WGS) entry which is preliminary data.</text>
</comment>
<name>A3VHS9_9RHOB</name>
<feature type="chain" id="PRO_5002662261" evidence="1">
    <location>
        <begin position="19"/>
        <end position="199"/>
    </location>
</feature>
<proteinExistence type="predicted"/>
<reference evidence="2 3" key="1">
    <citation type="journal article" date="2010" name="J. Bacteriol.">
        <title>Genome sequences of Pelagibaca bermudensis HTCC2601T and Maritimibacter alkaliphilus HTCC2654T, the type strains of two marine Roseobacter genera.</title>
        <authorList>
            <person name="Thrash J.C."/>
            <person name="Cho J.C."/>
            <person name="Ferriera S."/>
            <person name="Johnson J."/>
            <person name="Vergin K.L."/>
            <person name="Giovannoni S.J."/>
        </authorList>
    </citation>
    <scope>NUCLEOTIDE SEQUENCE [LARGE SCALE GENOMIC DNA]</scope>
    <source>
        <strain evidence="2 3">HTCC2654</strain>
    </source>
</reference>
<evidence type="ECO:0000313" key="3">
    <source>
        <dbReference type="Proteomes" id="UP000002931"/>
    </source>
</evidence>
<gene>
    <name evidence="2" type="ORF">RB2654_08692</name>
</gene>
<dbReference type="Proteomes" id="UP000002931">
    <property type="component" value="Unassembled WGS sequence"/>
</dbReference>
<keyword evidence="3" id="KW-1185">Reference proteome</keyword>
<dbReference type="EMBL" id="AAMT01000009">
    <property type="protein sequence ID" value="EAQ12270.1"/>
    <property type="molecule type" value="Genomic_DNA"/>
</dbReference>
<dbReference type="AlphaFoldDB" id="A3VHS9"/>
<dbReference type="STRING" id="314271.RB2654_08692"/>
<keyword evidence="1" id="KW-0732">Signal</keyword>
<sequence length="199" mass="21694">MKRITTLALIVAAGPAMATCPTRADLRQGIVLVQNEPIFIRADIELRPDGFNEVRLITDADEVKSVVTLTYDHALAPMSVNEGGEVRLLSYTGDTGALDDLARLGDVSLSLTEVSMGEETTRPLLFNHVGDGTRGILDCTYDTWTIRVMEASASGEIDTREVEYAPEIGAILSERRITPDGDETLYDYTWIGTSADVAR</sequence>
<feature type="signal peptide" evidence="1">
    <location>
        <begin position="1"/>
        <end position="18"/>
    </location>
</feature>
<evidence type="ECO:0000256" key="1">
    <source>
        <dbReference type="SAM" id="SignalP"/>
    </source>
</evidence>
<evidence type="ECO:0000313" key="2">
    <source>
        <dbReference type="EMBL" id="EAQ12270.1"/>
    </source>
</evidence>
<accession>A3VHS9</accession>
<dbReference type="HOGENOM" id="CLU_1394883_0_0_5"/>
<dbReference type="RefSeq" id="WP_008330588.1">
    <property type="nucleotide sequence ID" value="NZ_CH902578.1"/>
</dbReference>
<organism evidence="2 3">
    <name type="scientific">Maritimibacter alkaliphilus HTCC2654</name>
    <dbReference type="NCBI Taxonomy" id="314271"/>
    <lineage>
        <taxon>Bacteria</taxon>
        <taxon>Pseudomonadati</taxon>
        <taxon>Pseudomonadota</taxon>
        <taxon>Alphaproteobacteria</taxon>
        <taxon>Rhodobacterales</taxon>
        <taxon>Roseobacteraceae</taxon>
        <taxon>Maritimibacter</taxon>
    </lineage>
</organism>
<protein>
    <submittedName>
        <fullName evidence="2">Uncharacterized protein</fullName>
    </submittedName>
</protein>